<dbReference type="Pfam" id="PF07731">
    <property type="entry name" value="Cu-oxidase_2"/>
    <property type="match status" value="1"/>
</dbReference>
<name>A0A6B8WBH1_9CORY</name>
<keyword evidence="3" id="KW-0186">Copper</keyword>
<feature type="domain" description="Plastocyanin-like" evidence="5">
    <location>
        <begin position="380"/>
        <end position="478"/>
    </location>
</feature>
<keyword evidence="4" id="KW-1133">Transmembrane helix</keyword>
<dbReference type="PANTHER" id="PTHR11709">
    <property type="entry name" value="MULTI-COPPER OXIDASE"/>
    <property type="match status" value="1"/>
</dbReference>
<keyword evidence="2 7" id="KW-0560">Oxidoreductase</keyword>
<dbReference type="Pfam" id="PF07732">
    <property type="entry name" value="Cu-oxidase_3"/>
    <property type="match status" value="1"/>
</dbReference>
<sequence length="499" mass="53679">MVSDPDRPTESSGADLRFSTTARRAVVIILSVVLLGLGWLWWDSRVPATYSLAPAAATGMAHPAQTSHTDQVDVTGLQADPDRPADVRMELKARSATLRNSNGGSFQGYTLNGSTPGPEIRARQGDMVEVVLHNIDIADGTTVHWHGVDVTAAMDGVAGVTQDAVKPGGSFTYRFVAEDPGTYWYHAHQVSHEQVIGGHFGALVIEPGSDERPTSDVTMLMHTYPGGSRTIAGTPGETRKDTAPGTTVRVRAINTDNVTTSVWVAGADPRLLAVDGRNLHEPGVVKNQRIRLAAGARADLEVTVPRDGAVRVQSPGVSLVLGPPGTGAPEAPTPAHELDLLSYGTPTAVPFDVAAPDRAYDYDIGRRIGFLDGRPGFWWTINGRMGRHVPMYMVREGEVVSMRITNRSSEVHPMHLHGHHVLVTARDGRPASGSPWWVDSLDVDAGESFDVIFLADNPGIWMDHCHNLPHAVEGLMTHISYEGVTTPFLLGRDSGNEPE</sequence>
<dbReference type="KEGG" id="ccoe:CETAM_04635"/>
<evidence type="ECO:0000259" key="6">
    <source>
        <dbReference type="Pfam" id="PF07732"/>
    </source>
</evidence>
<feature type="transmembrane region" description="Helical" evidence="4">
    <location>
        <begin position="25"/>
        <end position="42"/>
    </location>
</feature>
<evidence type="ECO:0000313" key="8">
    <source>
        <dbReference type="Proteomes" id="UP000425178"/>
    </source>
</evidence>
<dbReference type="PROSITE" id="PS00080">
    <property type="entry name" value="MULTICOPPER_OXIDASE2"/>
    <property type="match status" value="1"/>
</dbReference>
<dbReference type="InterPro" id="IPR002355">
    <property type="entry name" value="Cu_oxidase_Cu_BS"/>
</dbReference>
<accession>A0A6B8WBH1</accession>
<dbReference type="Gene3D" id="2.60.40.420">
    <property type="entry name" value="Cupredoxins - blue copper proteins"/>
    <property type="match status" value="3"/>
</dbReference>
<keyword evidence="8" id="KW-1185">Reference proteome</keyword>
<organism evidence="7 8">
    <name type="scientific">Corynebacterium comes</name>
    <dbReference type="NCBI Taxonomy" id="2675218"/>
    <lineage>
        <taxon>Bacteria</taxon>
        <taxon>Bacillati</taxon>
        <taxon>Actinomycetota</taxon>
        <taxon>Actinomycetes</taxon>
        <taxon>Mycobacteriales</taxon>
        <taxon>Corynebacteriaceae</taxon>
        <taxon>Corynebacterium</taxon>
    </lineage>
</organism>
<evidence type="ECO:0000256" key="4">
    <source>
        <dbReference type="SAM" id="Phobius"/>
    </source>
</evidence>
<dbReference type="InterPro" id="IPR011706">
    <property type="entry name" value="Cu-oxidase_C"/>
</dbReference>
<dbReference type="CDD" id="cd04202">
    <property type="entry name" value="CuRO_D2_2dMcoN_like"/>
    <property type="match status" value="1"/>
</dbReference>
<evidence type="ECO:0000256" key="2">
    <source>
        <dbReference type="ARBA" id="ARBA00023002"/>
    </source>
</evidence>
<evidence type="ECO:0000256" key="1">
    <source>
        <dbReference type="ARBA" id="ARBA00022723"/>
    </source>
</evidence>
<dbReference type="AlphaFoldDB" id="A0A6B8WBH1"/>
<dbReference type="EMBL" id="CP046453">
    <property type="protein sequence ID" value="QGU04198.1"/>
    <property type="molecule type" value="Genomic_DNA"/>
</dbReference>
<reference evidence="7 8" key="1">
    <citation type="journal article" date="2021" name="Int. J. Syst. Evol. Microbiol.">
        <title>Classification of three corynebacterial strains isolated from a small paddock in North Rhine-Westphalia: proposal of &lt;i&gt;Corynebacterium kalinowskii&lt;/i&gt; sp. nov., &lt;i&gt;Corynebacterium comes&lt;/i&gt; sp. nov. and &lt;i&gt;Corynebacterium occultum&lt;/i&gt; sp. nov.</title>
        <authorList>
            <person name="Schaffert L."/>
            <person name="Ruwe M."/>
            <person name="Milse J."/>
            <person name="Hanuschka K."/>
            <person name="Ortseifen V."/>
            <person name="Droste J."/>
            <person name="Brandt D."/>
            <person name="Schl L."/>
            <person name="Kutter Y."/>
            <person name="Vinke S."/>
            <person name="Vieh P."/>
            <person name="Jacob L."/>
            <person name="L N.C."/>
            <person name="Schulte-Berndt E."/>
            <person name="Hain C."/>
            <person name="Linder M."/>
            <person name="Schmidt P."/>
            <person name="Wollenschl L."/>
            <person name="Luttermann T."/>
            <person name="Thieme E."/>
            <person name="Hassa J."/>
            <person name="Haak M."/>
            <person name="Wittchen M."/>
            <person name="Mentz A."/>
            <person name="Persicke M."/>
            <person name="Busche T."/>
            <person name="R C."/>
        </authorList>
    </citation>
    <scope>NUCLEOTIDE SEQUENCE [LARGE SCALE GENOMIC DNA]</scope>
    <source>
        <strain evidence="7 8">2019</strain>
    </source>
</reference>
<dbReference type="GO" id="GO:0016491">
    <property type="term" value="F:oxidoreductase activity"/>
    <property type="evidence" value="ECO:0007669"/>
    <property type="project" value="UniProtKB-KW"/>
</dbReference>
<evidence type="ECO:0000256" key="3">
    <source>
        <dbReference type="ARBA" id="ARBA00023008"/>
    </source>
</evidence>
<keyword evidence="1" id="KW-0479">Metal-binding</keyword>
<dbReference type="InterPro" id="IPR045087">
    <property type="entry name" value="Cu-oxidase_fam"/>
</dbReference>
<gene>
    <name evidence="7" type="primary">mco</name>
    <name evidence="7" type="ORF">CETAM_04635</name>
</gene>
<keyword evidence="4" id="KW-0472">Membrane</keyword>
<keyword evidence="4" id="KW-0812">Transmembrane</keyword>
<feature type="domain" description="Plastocyanin-like" evidence="6">
    <location>
        <begin position="106"/>
        <end position="208"/>
    </location>
</feature>
<dbReference type="EC" id="1.-.-.-" evidence="7"/>
<dbReference type="PANTHER" id="PTHR11709:SF394">
    <property type="entry name" value="FI03373P-RELATED"/>
    <property type="match status" value="1"/>
</dbReference>
<protein>
    <submittedName>
        <fullName evidence="7">Multicopper oxidase mco</fullName>
        <ecNumber evidence="7">1.-.-.-</ecNumber>
    </submittedName>
</protein>
<dbReference type="SUPFAM" id="SSF49503">
    <property type="entry name" value="Cupredoxins"/>
    <property type="match status" value="3"/>
</dbReference>
<dbReference type="Proteomes" id="UP000425178">
    <property type="component" value="Chromosome"/>
</dbReference>
<evidence type="ECO:0000313" key="7">
    <source>
        <dbReference type="EMBL" id="QGU04198.1"/>
    </source>
</evidence>
<evidence type="ECO:0000259" key="5">
    <source>
        <dbReference type="Pfam" id="PF07731"/>
    </source>
</evidence>
<dbReference type="InterPro" id="IPR011707">
    <property type="entry name" value="Cu-oxidase-like_N"/>
</dbReference>
<dbReference type="InterPro" id="IPR008972">
    <property type="entry name" value="Cupredoxin"/>
</dbReference>
<proteinExistence type="predicted"/>
<dbReference type="GO" id="GO:0005507">
    <property type="term" value="F:copper ion binding"/>
    <property type="evidence" value="ECO:0007669"/>
    <property type="project" value="InterPro"/>
</dbReference>